<keyword evidence="5" id="KW-0597">Phosphoprotein</keyword>
<dbReference type="GeneID" id="17040032"/>
<dbReference type="Proteomes" id="UP000007264">
    <property type="component" value="Unassembled WGS sequence"/>
</dbReference>
<evidence type="ECO:0000256" key="1">
    <source>
        <dbReference type="ARBA" id="ARBA00004286"/>
    </source>
</evidence>
<dbReference type="STRING" id="574566.I0YUH8"/>
<dbReference type="GO" id="GO:0005730">
    <property type="term" value="C:nucleolus"/>
    <property type="evidence" value="ECO:0007669"/>
    <property type="project" value="UniProtKB-SubCell"/>
</dbReference>
<evidence type="ECO:0000256" key="10">
    <source>
        <dbReference type="SAM" id="MobiDB-lite"/>
    </source>
</evidence>
<comment type="caution">
    <text evidence="11">The sequence shown here is derived from an EMBL/GenBank/DDBJ whole genome shotgun (WGS) entry which is preliminary data.</text>
</comment>
<sequence>MGDEEVPVPPQYTTGPVTDFRNAALGPVGYKMCRKRKMQEYQEQVDLEEAQMDETEEVTIAAAPAKRLKLNTVGVGKTSGRGWKEAGERAGSLRNPLLSTSWEKKMADKAAAQQFKAVKKAAVDAHKEKKQKLRTQREANLKRKEENRRKSLVTQKISNPATLKRMLKSKKDRKKLMTADTLKSV</sequence>
<reference evidence="11 12" key="1">
    <citation type="journal article" date="2012" name="Genome Biol.">
        <title>The genome of the polar eukaryotic microalga coccomyxa subellipsoidea reveals traits of cold adaptation.</title>
        <authorList>
            <person name="Blanc G."/>
            <person name="Agarkova I."/>
            <person name="Grimwood J."/>
            <person name="Kuo A."/>
            <person name="Brueggeman A."/>
            <person name="Dunigan D."/>
            <person name="Gurnon J."/>
            <person name="Ladunga I."/>
            <person name="Lindquist E."/>
            <person name="Lucas S."/>
            <person name="Pangilinan J."/>
            <person name="Proschold T."/>
            <person name="Salamov A."/>
            <person name="Schmutz J."/>
            <person name="Weeks D."/>
            <person name="Yamada T."/>
            <person name="Claverie J.M."/>
            <person name="Grigoriev I."/>
            <person name="Van Etten J."/>
            <person name="Lomsadze A."/>
            <person name="Borodovsky M."/>
        </authorList>
    </citation>
    <scope>NUCLEOTIDE SEQUENCE [LARGE SCALE GENOMIC DNA]</scope>
    <source>
        <strain evidence="11 12">C-169</strain>
    </source>
</reference>
<evidence type="ECO:0000256" key="2">
    <source>
        <dbReference type="ARBA" id="ARBA00004604"/>
    </source>
</evidence>
<evidence type="ECO:0000256" key="7">
    <source>
        <dbReference type="ARBA" id="ARBA00023054"/>
    </source>
</evidence>
<keyword evidence="12" id="KW-1185">Reference proteome</keyword>
<evidence type="ECO:0000256" key="5">
    <source>
        <dbReference type="ARBA" id="ARBA00022553"/>
    </source>
</evidence>
<dbReference type="OrthoDB" id="514951at2759"/>
<dbReference type="PANTHER" id="PTHR13557">
    <property type="entry name" value="COILED-COIL DOMAIN-CONTAINING PROTEIN 86"/>
    <property type="match status" value="1"/>
</dbReference>
<dbReference type="eggNOG" id="ENOG502SDKC">
    <property type="taxonomic scope" value="Eukaryota"/>
</dbReference>
<feature type="compositionally biased region" description="Basic residues" evidence="10">
    <location>
        <begin position="166"/>
        <end position="176"/>
    </location>
</feature>
<keyword evidence="7" id="KW-0175">Coiled coil</keyword>
<organism evidence="11 12">
    <name type="scientific">Coccomyxa subellipsoidea (strain C-169)</name>
    <name type="common">Green microalga</name>
    <dbReference type="NCBI Taxonomy" id="574566"/>
    <lineage>
        <taxon>Eukaryota</taxon>
        <taxon>Viridiplantae</taxon>
        <taxon>Chlorophyta</taxon>
        <taxon>core chlorophytes</taxon>
        <taxon>Trebouxiophyceae</taxon>
        <taxon>Trebouxiophyceae incertae sedis</taxon>
        <taxon>Coccomyxaceae</taxon>
        <taxon>Coccomyxa</taxon>
        <taxon>Coccomyxa subellipsoidea</taxon>
    </lineage>
</organism>
<evidence type="ECO:0000256" key="8">
    <source>
        <dbReference type="ARBA" id="ARBA00023242"/>
    </source>
</evidence>
<feature type="region of interest" description="Disordered" evidence="10">
    <location>
        <begin position="125"/>
        <end position="156"/>
    </location>
</feature>
<proteinExistence type="predicted"/>
<name>I0YUH8_COCSC</name>
<evidence type="ECO:0000256" key="4">
    <source>
        <dbReference type="ARBA" id="ARBA00022454"/>
    </source>
</evidence>
<dbReference type="GO" id="GO:0005694">
    <property type="term" value="C:chromosome"/>
    <property type="evidence" value="ECO:0007669"/>
    <property type="project" value="UniProtKB-SubCell"/>
</dbReference>
<dbReference type="EMBL" id="AGSI01000011">
    <property type="protein sequence ID" value="EIE22047.1"/>
    <property type="molecule type" value="Genomic_DNA"/>
</dbReference>
<keyword evidence="8" id="KW-0539">Nucleus</keyword>
<gene>
    <name evidence="11" type="ORF">COCSUDRAFT_53945</name>
</gene>
<evidence type="ECO:0000256" key="6">
    <source>
        <dbReference type="ARBA" id="ARBA00022934"/>
    </source>
</evidence>
<feature type="region of interest" description="Disordered" evidence="10">
    <location>
        <begin position="166"/>
        <end position="185"/>
    </location>
</feature>
<evidence type="ECO:0000313" key="11">
    <source>
        <dbReference type="EMBL" id="EIE22047.1"/>
    </source>
</evidence>
<comment type="subcellular location">
    <subcellularLocation>
        <location evidence="1">Chromosome</location>
    </subcellularLocation>
    <subcellularLocation>
        <location evidence="2">Nucleus</location>
        <location evidence="2">Nucleolus</location>
    </subcellularLocation>
</comment>
<evidence type="ECO:0000313" key="12">
    <source>
        <dbReference type="Proteomes" id="UP000007264"/>
    </source>
</evidence>
<dbReference type="RefSeq" id="XP_005646591.1">
    <property type="nucleotide sequence ID" value="XM_005646534.1"/>
</dbReference>
<dbReference type="InterPro" id="IPR026570">
    <property type="entry name" value="CCDC86"/>
</dbReference>
<keyword evidence="4" id="KW-0158">Chromosome</keyword>
<keyword evidence="6" id="KW-0164">Citrullination</keyword>
<protein>
    <recommendedName>
        <fullName evidence="3">Coiled-coil domain-containing protein 86</fullName>
    </recommendedName>
</protein>
<dbReference type="KEGG" id="csl:COCSUDRAFT_53945"/>
<evidence type="ECO:0000256" key="3">
    <source>
        <dbReference type="ARBA" id="ARBA00016738"/>
    </source>
</evidence>
<comment type="function">
    <text evidence="9">Required for proper chromosome segregation during mitosis and error-free mitotic progression.</text>
</comment>
<feature type="compositionally biased region" description="Basic and acidic residues" evidence="10">
    <location>
        <begin position="135"/>
        <end position="149"/>
    </location>
</feature>
<dbReference type="AlphaFoldDB" id="I0YUH8"/>
<accession>I0YUH8</accession>
<dbReference type="PANTHER" id="PTHR13557:SF1">
    <property type="entry name" value="COILED-COIL DOMAIN-CONTAINING PROTEIN 86"/>
    <property type="match status" value="1"/>
</dbReference>
<evidence type="ECO:0000256" key="9">
    <source>
        <dbReference type="ARBA" id="ARBA00093307"/>
    </source>
</evidence>